<dbReference type="PANTHER" id="PTHR21562">
    <property type="entry name" value="NOTUM-RELATED"/>
    <property type="match status" value="1"/>
</dbReference>
<dbReference type="AlphaFoldDB" id="F0Y8Q8"/>
<dbReference type="KEGG" id="aaf:AURANDRAFT_63741"/>
<dbReference type="ESTHER" id="auran-f0y8q8">
    <property type="family name" value="Pectinacetylesterase-Notum"/>
</dbReference>
<dbReference type="PANTHER" id="PTHR21562:SF83">
    <property type="entry name" value="PECTIN ACETYLESTERASE 4"/>
    <property type="match status" value="1"/>
</dbReference>
<gene>
    <name evidence="2" type="ORF">AURANDRAFT_63741</name>
</gene>
<dbReference type="InParanoid" id="F0Y8Q8"/>
<accession>F0Y8Q8</accession>
<name>F0Y8Q8_AURAN</name>
<dbReference type="eggNOG" id="KOG4287">
    <property type="taxonomic scope" value="Eukaryota"/>
</dbReference>
<dbReference type="InterPro" id="IPR029058">
    <property type="entry name" value="AB_hydrolase_fold"/>
</dbReference>
<sequence>MVLRKAALVAALAATAGAWSCNDAGAETLMTLTSLQATDAGAVCNDGTPAAYYFAPGSPSSKTFLVYLSGGGQCYDAASCAGRGDGSLYPHHNCSTSDASKPCFLSSKDYGATCNKTGIFSEDPAANRPLHGAHKAYVPYCSSDAHMGDGEKFGLQFRGRRIVDAVLADLAAHKGLGDADLVVFGGGSAGGRGAMVHLDRAAATLKAAGAGAVVGFLDSPYYVDVAPYPPAHFVGFLTEMEDAYENFDTSGVVDAACEEAFPDAPWKCTFGEYRMPFLKTPYLLVASQFDGWQISNSILGYNGIVADPVLDANETAYADALADTTRGLVAALPAKQVSDPKSSVFSIACYSHHASEKAKFADERALDSNASQADALFMFLQPSVTTSLKYVDGGAGGFATC</sequence>
<dbReference type="RefSeq" id="XP_009036472.1">
    <property type="nucleotide sequence ID" value="XM_009038224.1"/>
</dbReference>
<reference evidence="2 3" key="1">
    <citation type="journal article" date="2011" name="Proc. Natl. Acad. Sci. U.S.A.">
        <title>Niche of harmful alga Aureococcus anophagefferens revealed through ecogenomics.</title>
        <authorList>
            <person name="Gobler C.J."/>
            <person name="Berry D.L."/>
            <person name="Dyhrman S.T."/>
            <person name="Wilhelm S.W."/>
            <person name="Salamov A."/>
            <person name="Lobanov A.V."/>
            <person name="Zhang Y."/>
            <person name="Collier J.L."/>
            <person name="Wurch L.L."/>
            <person name="Kustka A.B."/>
            <person name="Dill B.D."/>
            <person name="Shah M."/>
            <person name="VerBerkmoes N.C."/>
            <person name="Kuo A."/>
            <person name="Terry A."/>
            <person name="Pangilinan J."/>
            <person name="Lindquist E.A."/>
            <person name="Lucas S."/>
            <person name="Paulsen I.T."/>
            <person name="Hattenrath-Lehmann T.K."/>
            <person name="Talmage S.C."/>
            <person name="Walker E.A."/>
            <person name="Koch F."/>
            <person name="Burson A.M."/>
            <person name="Marcoval M.A."/>
            <person name="Tang Y.Z."/>
            <person name="Lecleir G.R."/>
            <person name="Coyne K.J."/>
            <person name="Berg G.M."/>
            <person name="Bertrand E.M."/>
            <person name="Saito M.A."/>
            <person name="Gladyshev V.N."/>
            <person name="Grigoriev I.V."/>
        </authorList>
    </citation>
    <scope>NUCLEOTIDE SEQUENCE [LARGE SCALE GENOMIC DNA]</scope>
    <source>
        <strain evidence="3">CCMP 1984</strain>
    </source>
</reference>
<keyword evidence="1" id="KW-0732">Signal</keyword>
<evidence type="ECO:0008006" key="4">
    <source>
        <dbReference type="Google" id="ProtNLM"/>
    </source>
</evidence>
<dbReference type="Pfam" id="PF03283">
    <property type="entry name" value="PAE"/>
    <property type="match status" value="1"/>
</dbReference>
<dbReference type="OrthoDB" id="2015280at2759"/>
<feature type="signal peptide" evidence="1">
    <location>
        <begin position="1"/>
        <end position="18"/>
    </location>
</feature>
<dbReference type="GO" id="GO:0016787">
    <property type="term" value="F:hydrolase activity"/>
    <property type="evidence" value="ECO:0007669"/>
    <property type="project" value="InterPro"/>
</dbReference>
<feature type="chain" id="PRO_5003260836" description="Pectin acetylesterase" evidence="1">
    <location>
        <begin position="19"/>
        <end position="401"/>
    </location>
</feature>
<dbReference type="SUPFAM" id="SSF53474">
    <property type="entry name" value="alpha/beta-Hydrolases"/>
    <property type="match status" value="1"/>
</dbReference>
<evidence type="ECO:0000313" key="3">
    <source>
        <dbReference type="Proteomes" id="UP000002729"/>
    </source>
</evidence>
<evidence type="ECO:0000256" key="1">
    <source>
        <dbReference type="SAM" id="SignalP"/>
    </source>
</evidence>
<organism evidence="3">
    <name type="scientific">Aureococcus anophagefferens</name>
    <name type="common">Harmful bloom alga</name>
    <dbReference type="NCBI Taxonomy" id="44056"/>
    <lineage>
        <taxon>Eukaryota</taxon>
        <taxon>Sar</taxon>
        <taxon>Stramenopiles</taxon>
        <taxon>Ochrophyta</taxon>
        <taxon>Pelagophyceae</taxon>
        <taxon>Pelagomonadales</taxon>
        <taxon>Pelagomonadaceae</taxon>
        <taxon>Aureococcus</taxon>
    </lineage>
</organism>
<dbReference type="EMBL" id="GL833127">
    <property type="protein sequence ID" value="EGB08458.1"/>
    <property type="molecule type" value="Genomic_DNA"/>
</dbReference>
<evidence type="ECO:0000313" key="2">
    <source>
        <dbReference type="EMBL" id="EGB08458.1"/>
    </source>
</evidence>
<dbReference type="GeneID" id="20224474"/>
<keyword evidence="3" id="KW-1185">Reference proteome</keyword>
<proteinExistence type="predicted"/>
<dbReference type="InterPro" id="IPR004963">
    <property type="entry name" value="PAE/NOTUM"/>
</dbReference>
<dbReference type="Proteomes" id="UP000002729">
    <property type="component" value="Unassembled WGS sequence"/>
</dbReference>
<protein>
    <recommendedName>
        <fullName evidence="4">Pectin acetylesterase</fullName>
    </recommendedName>
</protein>
<dbReference type="OMA" id="ELTATWN"/>